<reference evidence="2" key="2">
    <citation type="submission" date="2021-08" db="EMBL/GenBank/DDBJ databases">
        <authorList>
            <person name="Gostincar C."/>
            <person name="Sun X."/>
            <person name="Song Z."/>
            <person name="Gunde-Cimerman N."/>
        </authorList>
    </citation>
    <scope>NUCLEOTIDE SEQUENCE</scope>
    <source>
        <strain evidence="2">EXF-9298</strain>
    </source>
</reference>
<reference evidence="2" key="1">
    <citation type="journal article" date="2021" name="J Fungi (Basel)">
        <title>Virulence traits and population genomics of the black yeast Aureobasidium melanogenum.</title>
        <authorList>
            <person name="Cernosa A."/>
            <person name="Sun X."/>
            <person name="Gostincar C."/>
            <person name="Fang C."/>
            <person name="Gunde-Cimerman N."/>
            <person name="Song Z."/>
        </authorList>
    </citation>
    <scope>NUCLEOTIDE SEQUENCE</scope>
    <source>
        <strain evidence="2">EXF-9298</strain>
    </source>
</reference>
<comment type="caution">
    <text evidence="2">The sequence shown here is derived from an EMBL/GenBank/DDBJ whole genome shotgun (WGS) entry which is preliminary data.</text>
</comment>
<dbReference type="EMBL" id="JAHFXS010001815">
    <property type="protein sequence ID" value="KAG9975407.1"/>
    <property type="molecule type" value="Genomic_DNA"/>
</dbReference>
<accession>A0A9P8FKK5</accession>
<feature type="region of interest" description="Disordered" evidence="1">
    <location>
        <begin position="1"/>
        <end position="30"/>
    </location>
</feature>
<protein>
    <submittedName>
        <fullName evidence="2">Uncharacterized protein</fullName>
    </submittedName>
</protein>
<keyword evidence="3" id="KW-1185">Reference proteome</keyword>
<dbReference type="Proteomes" id="UP000729357">
    <property type="component" value="Unassembled WGS sequence"/>
</dbReference>
<sequence>MAHTSPMALDRRVSPSPPPQPLSKRDKRRNNITDKLADMIQTFTQDQHQHYRA</sequence>
<evidence type="ECO:0000256" key="1">
    <source>
        <dbReference type="SAM" id="MobiDB-lite"/>
    </source>
</evidence>
<proteinExistence type="predicted"/>
<gene>
    <name evidence="2" type="ORF">KCU98_g11366</name>
</gene>
<evidence type="ECO:0000313" key="2">
    <source>
        <dbReference type="EMBL" id="KAG9975407.1"/>
    </source>
</evidence>
<evidence type="ECO:0000313" key="3">
    <source>
        <dbReference type="Proteomes" id="UP000729357"/>
    </source>
</evidence>
<name>A0A9P8FKK5_AURME</name>
<organism evidence="2 3">
    <name type="scientific">Aureobasidium melanogenum</name>
    <name type="common">Aureobasidium pullulans var. melanogenum</name>
    <dbReference type="NCBI Taxonomy" id="46634"/>
    <lineage>
        <taxon>Eukaryota</taxon>
        <taxon>Fungi</taxon>
        <taxon>Dikarya</taxon>
        <taxon>Ascomycota</taxon>
        <taxon>Pezizomycotina</taxon>
        <taxon>Dothideomycetes</taxon>
        <taxon>Dothideomycetidae</taxon>
        <taxon>Dothideales</taxon>
        <taxon>Saccotheciaceae</taxon>
        <taxon>Aureobasidium</taxon>
    </lineage>
</organism>
<feature type="non-terminal residue" evidence="2">
    <location>
        <position position="53"/>
    </location>
</feature>
<dbReference type="AlphaFoldDB" id="A0A9P8FKK5"/>